<proteinExistence type="predicted"/>
<dbReference type="WBParaSite" id="EN70_11405">
    <property type="protein sequence ID" value="EN70_11405"/>
    <property type="gene ID" value="EN70_11405"/>
</dbReference>
<sequence>MWTHGMPKGAANKHKAAWSGAKQYLRSLNIFLLFSPASSPTSASAEKLGQLLPNENEPTIVAKLFLPRLR</sequence>
<dbReference type="AlphaFoldDB" id="A0A1I7V9V4"/>
<keyword evidence="1" id="KW-1185">Reference proteome</keyword>
<dbReference type="Proteomes" id="UP000095285">
    <property type="component" value="Unassembled WGS sequence"/>
</dbReference>
<reference evidence="1" key="1">
    <citation type="submission" date="2012-04" db="EMBL/GenBank/DDBJ databases">
        <title>The Genome Sequence of Loa loa.</title>
        <authorList>
            <consortium name="The Broad Institute Genome Sequencing Platform"/>
            <consortium name="Broad Institute Genome Sequencing Center for Infectious Disease"/>
            <person name="Nutman T.B."/>
            <person name="Fink D.L."/>
            <person name="Russ C."/>
            <person name="Young S."/>
            <person name="Zeng Q."/>
            <person name="Gargeya S."/>
            <person name="Alvarado L."/>
            <person name="Berlin A."/>
            <person name="Chapman S.B."/>
            <person name="Chen Z."/>
            <person name="Freedman E."/>
            <person name="Gellesch M."/>
            <person name="Goldberg J."/>
            <person name="Griggs A."/>
            <person name="Gujja S."/>
            <person name="Heilman E.R."/>
            <person name="Heiman D."/>
            <person name="Howarth C."/>
            <person name="Mehta T."/>
            <person name="Neiman D."/>
            <person name="Pearson M."/>
            <person name="Roberts A."/>
            <person name="Saif S."/>
            <person name="Shea T."/>
            <person name="Shenoy N."/>
            <person name="Sisk P."/>
            <person name="Stolte C."/>
            <person name="Sykes S."/>
            <person name="White J."/>
            <person name="Yandava C."/>
            <person name="Haas B."/>
            <person name="Henn M.R."/>
            <person name="Nusbaum C."/>
            <person name="Birren B."/>
        </authorList>
    </citation>
    <scope>NUCLEOTIDE SEQUENCE [LARGE SCALE GENOMIC DNA]</scope>
</reference>
<evidence type="ECO:0000313" key="1">
    <source>
        <dbReference type="Proteomes" id="UP000095285"/>
    </source>
</evidence>
<evidence type="ECO:0000313" key="2">
    <source>
        <dbReference type="WBParaSite" id="EN70_11405"/>
    </source>
</evidence>
<organism evidence="1 2">
    <name type="scientific">Loa loa</name>
    <name type="common">Eye worm</name>
    <name type="synonym">Filaria loa</name>
    <dbReference type="NCBI Taxonomy" id="7209"/>
    <lineage>
        <taxon>Eukaryota</taxon>
        <taxon>Metazoa</taxon>
        <taxon>Ecdysozoa</taxon>
        <taxon>Nematoda</taxon>
        <taxon>Chromadorea</taxon>
        <taxon>Rhabditida</taxon>
        <taxon>Spirurina</taxon>
        <taxon>Spiruromorpha</taxon>
        <taxon>Filarioidea</taxon>
        <taxon>Onchocercidae</taxon>
        <taxon>Loa</taxon>
    </lineage>
</organism>
<name>A0A1I7V9V4_LOALO</name>
<accession>A0A1I7V9V4</accession>
<protein>
    <submittedName>
        <fullName evidence="2">Uncharacterized protein</fullName>
    </submittedName>
</protein>
<reference evidence="2" key="2">
    <citation type="submission" date="2016-11" db="UniProtKB">
        <authorList>
            <consortium name="WormBaseParasite"/>
        </authorList>
    </citation>
    <scope>IDENTIFICATION</scope>
</reference>